<dbReference type="Pfam" id="PF01479">
    <property type="entry name" value="S4"/>
    <property type="match status" value="1"/>
</dbReference>
<dbReference type="SUPFAM" id="SSF55174">
    <property type="entry name" value="Alpha-L RNA-binding motif"/>
    <property type="match status" value="1"/>
</dbReference>
<dbReference type="CDD" id="cd00165">
    <property type="entry name" value="S4"/>
    <property type="match status" value="1"/>
</dbReference>
<protein>
    <submittedName>
        <fullName evidence="6">G4996 protein</fullName>
    </submittedName>
</protein>
<gene>
    <name evidence="6" type="primary">g4996</name>
    <name evidence="6" type="ORF">VP750_LOCUS4262</name>
</gene>
<comment type="similarity">
    <text evidence="1">Belongs to the pseudouridine synthase RsuA family.</text>
</comment>
<evidence type="ECO:0000313" key="7">
    <source>
        <dbReference type="Proteomes" id="UP001497392"/>
    </source>
</evidence>
<proteinExistence type="inferred from homology"/>
<keyword evidence="3" id="KW-0694">RNA-binding</keyword>
<dbReference type="SUPFAM" id="SSF55120">
    <property type="entry name" value="Pseudouridine synthase"/>
    <property type="match status" value="1"/>
</dbReference>
<dbReference type="InterPro" id="IPR018496">
    <property type="entry name" value="PsdUridine_synth_RsuA/RluB_CS"/>
</dbReference>
<organism evidence="6 7">
    <name type="scientific">Coccomyxa viridis</name>
    <dbReference type="NCBI Taxonomy" id="1274662"/>
    <lineage>
        <taxon>Eukaryota</taxon>
        <taxon>Viridiplantae</taxon>
        <taxon>Chlorophyta</taxon>
        <taxon>core chlorophytes</taxon>
        <taxon>Trebouxiophyceae</taxon>
        <taxon>Trebouxiophyceae incertae sedis</taxon>
        <taxon>Coccomyxaceae</taxon>
        <taxon>Coccomyxa</taxon>
    </lineage>
</organism>
<evidence type="ECO:0000256" key="4">
    <source>
        <dbReference type="SAM" id="MobiDB-lite"/>
    </source>
</evidence>
<dbReference type="PROSITE" id="PS01149">
    <property type="entry name" value="PSI_RSU"/>
    <property type="match status" value="1"/>
</dbReference>
<evidence type="ECO:0000313" key="6">
    <source>
        <dbReference type="EMBL" id="CAL5222603.1"/>
    </source>
</evidence>
<evidence type="ECO:0000259" key="5">
    <source>
        <dbReference type="SMART" id="SM00363"/>
    </source>
</evidence>
<keyword evidence="7" id="KW-1185">Reference proteome</keyword>
<feature type="region of interest" description="Disordered" evidence="4">
    <location>
        <begin position="77"/>
        <end position="120"/>
    </location>
</feature>
<name>A0ABP1FRP9_9CHLO</name>
<feature type="domain" description="RNA-binding S4" evidence="5">
    <location>
        <begin position="120"/>
        <end position="184"/>
    </location>
</feature>
<evidence type="ECO:0000256" key="2">
    <source>
        <dbReference type="ARBA" id="ARBA00023235"/>
    </source>
</evidence>
<dbReference type="InterPro" id="IPR000748">
    <property type="entry name" value="PsdUridine_synth_RsuA/RluB/E/F"/>
</dbReference>
<dbReference type="PANTHER" id="PTHR47683">
    <property type="entry name" value="PSEUDOURIDINE SYNTHASE FAMILY PROTEIN-RELATED"/>
    <property type="match status" value="1"/>
</dbReference>
<dbReference type="PROSITE" id="PS50889">
    <property type="entry name" value="S4"/>
    <property type="match status" value="1"/>
</dbReference>
<dbReference type="Gene3D" id="3.30.70.580">
    <property type="entry name" value="Pseudouridine synthase I, catalytic domain, N-terminal subdomain"/>
    <property type="match status" value="1"/>
</dbReference>
<dbReference type="PANTHER" id="PTHR47683:SF2">
    <property type="entry name" value="RNA-BINDING S4 DOMAIN-CONTAINING PROTEIN"/>
    <property type="match status" value="1"/>
</dbReference>
<comment type="caution">
    <text evidence="6">The sequence shown here is derived from an EMBL/GenBank/DDBJ whole genome shotgun (WGS) entry which is preliminary data.</text>
</comment>
<dbReference type="InterPro" id="IPR006145">
    <property type="entry name" value="PsdUridine_synth_RsuA/RluA"/>
</dbReference>
<evidence type="ECO:0000256" key="3">
    <source>
        <dbReference type="PROSITE-ProRule" id="PRU00182"/>
    </source>
</evidence>
<sequence length="390" mass="42520">MSWSSKRVDKANTRVKCAGVAYGTHRARAQSAQRSSQKAAEAPSLDLKDLEKALTKDTASTRRSKADERIAFIDSSAFPKTGSSARKHPVKRKQEQSKASIGPVRQRGSKGGKPSNNVTERLSKVIARAGIASRRRAEDIICEGKVKVNGNVITVPQHPVLLSGADKITVNGKELPRTTQPFYFAVNKPKGYLCANVPNKEGTTKLVVDLFEEWRDSWKAKHPQANATTPRLFTVGRLDVASTGLIFVTNDGIWAQKVQHPSSGLTKEYVVTCSAPPTRQDLEKIADGCEVDGTFVRPVAVAPIREPGRRPGIRIVIAEGRNREVRTLVANVGLTVEALKRVRIGGFRLPRSLGIGAFEALKPNEVRRITDIGAQENNASVNPFFAAYAL</sequence>
<accession>A0ABP1FRP9</accession>
<evidence type="ECO:0000256" key="1">
    <source>
        <dbReference type="ARBA" id="ARBA00008348"/>
    </source>
</evidence>
<dbReference type="InterPro" id="IPR036986">
    <property type="entry name" value="S4_RNA-bd_sf"/>
</dbReference>
<dbReference type="NCBIfam" id="TIGR00093">
    <property type="entry name" value="pseudouridine synthase"/>
    <property type="match status" value="1"/>
</dbReference>
<reference evidence="6 7" key="1">
    <citation type="submission" date="2024-06" db="EMBL/GenBank/DDBJ databases">
        <authorList>
            <person name="Kraege A."/>
            <person name="Thomma B."/>
        </authorList>
    </citation>
    <scope>NUCLEOTIDE SEQUENCE [LARGE SCALE GENOMIC DNA]</scope>
</reference>
<feature type="compositionally biased region" description="Low complexity" evidence="4">
    <location>
        <begin position="29"/>
        <end position="42"/>
    </location>
</feature>
<dbReference type="Gene3D" id="3.10.290.10">
    <property type="entry name" value="RNA-binding S4 domain"/>
    <property type="match status" value="1"/>
</dbReference>
<dbReference type="Proteomes" id="UP001497392">
    <property type="component" value="Unassembled WGS sequence"/>
</dbReference>
<dbReference type="InterPro" id="IPR020094">
    <property type="entry name" value="TruA/RsuA/RluB/E/F_N"/>
</dbReference>
<dbReference type="Pfam" id="PF00849">
    <property type="entry name" value="PseudoU_synth_2"/>
    <property type="match status" value="1"/>
</dbReference>
<dbReference type="InterPro" id="IPR050343">
    <property type="entry name" value="RsuA_PseudoU_synthase"/>
</dbReference>
<dbReference type="EMBL" id="CAXHTA020000007">
    <property type="protein sequence ID" value="CAL5222603.1"/>
    <property type="molecule type" value="Genomic_DNA"/>
</dbReference>
<dbReference type="Gene3D" id="3.30.70.1560">
    <property type="entry name" value="Alpha-L RNA-binding motif"/>
    <property type="match status" value="1"/>
</dbReference>
<dbReference type="InterPro" id="IPR020103">
    <property type="entry name" value="PsdUridine_synth_cat_dom_sf"/>
</dbReference>
<dbReference type="SMART" id="SM00363">
    <property type="entry name" value="S4"/>
    <property type="match status" value="1"/>
</dbReference>
<dbReference type="InterPro" id="IPR002942">
    <property type="entry name" value="S4_RNA-bd"/>
</dbReference>
<dbReference type="InterPro" id="IPR042092">
    <property type="entry name" value="PsdUridine_s_RsuA/RluB/E/F_cat"/>
</dbReference>
<keyword evidence="2" id="KW-0413">Isomerase</keyword>
<feature type="region of interest" description="Disordered" evidence="4">
    <location>
        <begin position="21"/>
        <end position="47"/>
    </location>
</feature>